<feature type="compositionally biased region" description="Basic residues" evidence="1">
    <location>
        <begin position="125"/>
        <end position="135"/>
    </location>
</feature>
<feature type="non-terminal residue" evidence="2">
    <location>
        <position position="205"/>
    </location>
</feature>
<dbReference type="EMBL" id="CADCTV010000455">
    <property type="protein sequence ID" value="CAA9331577.1"/>
    <property type="molecule type" value="Genomic_DNA"/>
</dbReference>
<feature type="compositionally biased region" description="Low complexity" evidence="1">
    <location>
        <begin position="105"/>
        <end position="119"/>
    </location>
</feature>
<dbReference type="AlphaFoldDB" id="A0A6J4LF69"/>
<organism evidence="2">
    <name type="scientific">uncultured Gemmatimonadota bacterium</name>
    <dbReference type="NCBI Taxonomy" id="203437"/>
    <lineage>
        <taxon>Bacteria</taxon>
        <taxon>Pseudomonadati</taxon>
        <taxon>Gemmatimonadota</taxon>
        <taxon>environmental samples</taxon>
    </lineage>
</organism>
<feature type="compositionally biased region" description="Low complexity" evidence="1">
    <location>
        <begin position="17"/>
        <end position="29"/>
    </location>
</feature>
<feature type="region of interest" description="Disordered" evidence="1">
    <location>
        <begin position="1"/>
        <end position="205"/>
    </location>
</feature>
<evidence type="ECO:0000256" key="1">
    <source>
        <dbReference type="SAM" id="MobiDB-lite"/>
    </source>
</evidence>
<accession>A0A6J4LF69</accession>
<feature type="compositionally biased region" description="Basic residues" evidence="1">
    <location>
        <begin position="77"/>
        <end position="95"/>
    </location>
</feature>
<evidence type="ECO:0000313" key="2">
    <source>
        <dbReference type="EMBL" id="CAA9331577.1"/>
    </source>
</evidence>
<sequence length="205" mass="20509">DCRSRSQAGPAARVHHGAGPAQGHPAADAGAGGCAAGKQCRALLAPGALRGSPGGARAGRDRPVARAEDGAGARRGGDRRRGRLLLRRRRQRGQGRARAEGGGAHLRAAARGAGERAAGAVGGVRGRRLGRRAVRRGAGPAAAAAAQLCRRGRKLAPAPGDARPGDGPHGGHPAGRARALARRRTLAGRGGRPRLPGARPGTDGV</sequence>
<feature type="compositionally biased region" description="Low complexity" evidence="1">
    <location>
        <begin position="136"/>
        <end position="162"/>
    </location>
</feature>
<name>A0A6J4LF69_9BACT</name>
<protein>
    <submittedName>
        <fullName evidence="2">Uncharacterized hydrolase DSY2054</fullName>
    </submittedName>
</protein>
<proteinExistence type="predicted"/>
<keyword evidence="2" id="KW-0378">Hydrolase</keyword>
<feature type="compositionally biased region" description="Low complexity" evidence="1">
    <location>
        <begin position="193"/>
        <end position="205"/>
    </location>
</feature>
<dbReference type="GO" id="GO:0016787">
    <property type="term" value="F:hydrolase activity"/>
    <property type="evidence" value="ECO:0007669"/>
    <property type="project" value="UniProtKB-KW"/>
</dbReference>
<feature type="compositionally biased region" description="Basic and acidic residues" evidence="1">
    <location>
        <begin position="58"/>
        <end position="76"/>
    </location>
</feature>
<reference evidence="2" key="1">
    <citation type="submission" date="2020-02" db="EMBL/GenBank/DDBJ databases">
        <authorList>
            <person name="Meier V. D."/>
        </authorList>
    </citation>
    <scope>NUCLEOTIDE SEQUENCE</scope>
    <source>
        <strain evidence="2">AVDCRST_MAG89</strain>
    </source>
</reference>
<gene>
    <name evidence="2" type="ORF">AVDCRST_MAG89-2156</name>
</gene>
<feature type="non-terminal residue" evidence="2">
    <location>
        <position position="1"/>
    </location>
</feature>